<evidence type="ECO:0000313" key="2">
    <source>
        <dbReference type="Proteomes" id="UP000178820"/>
    </source>
</evidence>
<protein>
    <submittedName>
        <fullName evidence="1">Uncharacterized protein</fullName>
    </submittedName>
</protein>
<sequence length="209" mass="23151">MIRETLNAALAAAEPTIGYVRLGYGNVDDGWAYNVDVMGERPENHANILRVLARAWSAFTTVLVDEDGQFYFGRGHNLLYFRSFMGAAALFAAGNMTAEPHAYQDKQGFYLIEASSGNRIALHQATEEDFKLVSADGTLALQVSRGGKPWKTIARDKDENVLKSLERKDRIASVEKLQTAVMGPMDTGDEADLDLFALRYRIIPSSQDQ</sequence>
<comment type="caution">
    <text evidence="1">The sequence shown here is derived from an EMBL/GenBank/DDBJ whole genome shotgun (WGS) entry which is preliminary data.</text>
</comment>
<dbReference type="Proteomes" id="UP000178820">
    <property type="component" value="Unassembled WGS sequence"/>
</dbReference>
<accession>A0A1G2I4W7</accession>
<dbReference type="AlphaFoldDB" id="A0A1G2I4W7"/>
<organism evidence="1 2">
    <name type="scientific">Candidatus Staskawiczbacteria bacterium RIFCSPHIGHO2_02_FULL_42_22</name>
    <dbReference type="NCBI Taxonomy" id="1802207"/>
    <lineage>
        <taxon>Bacteria</taxon>
        <taxon>Candidatus Staskawicziibacteriota</taxon>
    </lineage>
</organism>
<gene>
    <name evidence="1" type="ORF">A3D44_03120</name>
</gene>
<name>A0A1G2I4W7_9BACT</name>
<dbReference type="EMBL" id="MHOT01000001">
    <property type="protein sequence ID" value="OGZ69864.1"/>
    <property type="molecule type" value="Genomic_DNA"/>
</dbReference>
<proteinExistence type="predicted"/>
<reference evidence="1 2" key="1">
    <citation type="journal article" date="2016" name="Nat. Commun.">
        <title>Thousands of microbial genomes shed light on interconnected biogeochemical processes in an aquifer system.</title>
        <authorList>
            <person name="Anantharaman K."/>
            <person name="Brown C.T."/>
            <person name="Hug L.A."/>
            <person name="Sharon I."/>
            <person name="Castelle C.J."/>
            <person name="Probst A.J."/>
            <person name="Thomas B.C."/>
            <person name="Singh A."/>
            <person name="Wilkins M.J."/>
            <person name="Karaoz U."/>
            <person name="Brodie E.L."/>
            <person name="Williams K.H."/>
            <person name="Hubbard S.S."/>
            <person name="Banfield J.F."/>
        </authorList>
    </citation>
    <scope>NUCLEOTIDE SEQUENCE [LARGE SCALE GENOMIC DNA]</scope>
</reference>
<evidence type="ECO:0000313" key="1">
    <source>
        <dbReference type="EMBL" id="OGZ69864.1"/>
    </source>
</evidence>